<evidence type="ECO:0000256" key="1">
    <source>
        <dbReference type="SAM" id="MobiDB-lite"/>
    </source>
</evidence>
<evidence type="ECO:0000313" key="2">
    <source>
        <dbReference type="EMBL" id="MED6138831.1"/>
    </source>
</evidence>
<organism evidence="2 3">
    <name type="scientific">Stylosanthes scabra</name>
    <dbReference type="NCBI Taxonomy" id="79078"/>
    <lineage>
        <taxon>Eukaryota</taxon>
        <taxon>Viridiplantae</taxon>
        <taxon>Streptophyta</taxon>
        <taxon>Embryophyta</taxon>
        <taxon>Tracheophyta</taxon>
        <taxon>Spermatophyta</taxon>
        <taxon>Magnoliopsida</taxon>
        <taxon>eudicotyledons</taxon>
        <taxon>Gunneridae</taxon>
        <taxon>Pentapetalae</taxon>
        <taxon>rosids</taxon>
        <taxon>fabids</taxon>
        <taxon>Fabales</taxon>
        <taxon>Fabaceae</taxon>
        <taxon>Papilionoideae</taxon>
        <taxon>50 kb inversion clade</taxon>
        <taxon>dalbergioids sensu lato</taxon>
        <taxon>Dalbergieae</taxon>
        <taxon>Pterocarpus clade</taxon>
        <taxon>Stylosanthes</taxon>
    </lineage>
</organism>
<feature type="compositionally biased region" description="Basic and acidic residues" evidence="1">
    <location>
        <begin position="175"/>
        <end position="184"/>
    </location>
</feature>
<proteinExistence type="predicted"/>
<accession>A0ABU6SQY2</accession>
<evidence type="ECO:0000313" key="3">
    <source>
        <dbReference type="Proteomes" id="UP001341840"/>
    </source>
</evidence>
<sequence>MLEFRNELDRVSVDDLCVGFSSCGPRTWHHNGVPSSPAGSMRFHHVDRVKRKFGSEQVVPLDPVNLDGFLCASARGDDRWWPDELAYWYGFWHNRRSRDHQIQIVPTRHPGWPTKEYADWWAVACRRRFLTQDRLLQDPREFQLPDDVPPAVTQERDPIVLPRDNPARGSRVRMQRPDIRRKGEGAFSSGRLDTQPGGDDADEEAEYRRQEDIPEGLGTRIRG</sequence>
<dbReference type="Proteomes" id="UP001341840">
    <property type="component" value="Unassembled WGS sequence"/>
</dbReference>
<feature type="region of interest" description="Disordered" evidence="1">
    <location>
        <begin position="141"/>
        <end position="223"/>
    </location>
</feature>
<evidence type="ECO:0008006" key="4">
    <source>
        <dbReference type="Google" id="ProtNLM"/>
    </source>
</evidence>
<protein>
    <recommendedName>
        <fullName evidence="4">Aminotransferase-like plant mobile domain-containing protein</fullName>
    </recommendedName>
</protein>
<dbReference type="EMBL" id="JASCZI010061487">
    <property type="protein sequence ID" value="MED6138831.1"/>
    <property type="molecule type" value="Genomic_DNA"/>
</dbReference>
<comment type="caution">
    <text evidence="2">The sequence shown here is derived from an EMBL/GenBank/DDBJ whole genome shotgun (WGS) entry which is preliminary data.</text>
</comment>
<reference evidence="2 3" key="1">
    <citation type="journal article" date="2023" name="Plants (Basel)">
        <title>Bridging the Gap: Combining Genomics and Transcriptomics Approaches to Understand Stylosanthes scabra, an Orphan Legume from the Brazilian Caatinga.</title>
        <authorList>
            <person name="Ferreira-Neto J.R.C."/>
            <person name="da Silva M.D."/>
            <person name="Binneck E."/>
            <person name="de Melo N.F."/>
            <person name="da Silva R.H."/>
            <person name="de Melo A.L.T.M."/>
            <person name="Pandolfi V."/>
            <person name="Bustamante F.O."/>
            <person name="Brasileiro-Vidal A.C."/>
            <person name="Benko-Iseppon A.M."/>
        </authorList>
    </citation>
    <scope>NUCLEOTIDE SEQUENCE [LARGE SCALE GENOMIC DNA]</scope>
    <source>
        <tissue evidence="2">Leaves</tissue>
    </source>
</reference>
<keyword evidence="3" id="KW-1185">Reference proteome</keyword>
<name>A0ABU6SQY2_9FABA</name>
<gene>
    <name evidence="2" type="ORF">PIB30_078170</name>
</gene>